<proteinExistence type="predicted"/>
<sequence>MDAVGTLLDDLARRGGTAAVGALVRDHGRSTVDRAVTGGEVDRVGWGVCALATTPTALRAAASVRGVVSHSSAAQLWMVEPLHRPGRVCVTVPRTARRRRPLPGTHLRWADLSAADVEGPVTSPLRTALDCARSMPFPEALGIADGFLRRGLVTPGELVSAAVALRGAGRAAAVTVAAAADGRSANPFESALRAVVLRSGAGSFVPQVVVDAGPLGLVRPDLVDEGRCLVLEADSFAWHGSRPALVRDCERYNALVLAGFLVLRFTWEQVVGAPEGVAEAVRRAVALVDAGRGERGDLQKCRPGPRSRP</sequence>
<dbReference type="Proteomes" id="UP001387100">
    <property type="component" value="Unassembled WGS sequence"/>
</dbReference>
<evidence type="ECO:0000313" key="2">
    <source>
        <dbReference type="Proteomes" id="UP001387100"/>
    </source>
</evidence>
<gene>
    <name evidence="1" type="ORF">WDZ17_05125</name>
</gene>
<comment type="caution">
    <text evidence="1">The sequence shown here is derived from an EMBL/GenBank/DDBJ whole genome shotgun (WGS) entry which is preliminary data.</text>
</comment>
<keyword evidence="2" id="KW-1185">Reference proteome</keyword>
<reference evidence="1 2" key="1">
    <citation type="journal article" date="2017" name="Int. J. Syst. Evol. Microbiol.">
        <title>Pseudokineococcus basanitobsidens sp. nov., isolated from volcanic rock.</title>
        <authorList>
            <person name="Lee D.W."/>
            <person name="Park M.Y."/>
            <person name="Kim J.J."/>
            <person name="Kim B.S."/>
        </authorList>
    </citation>
    <scope>NUCLEOTIDE SEQUENCE [LARGE SCALE GENOMIC DNA]</scope>
    <source>
        <strain evidence="1 2">DSM 103726</strain>
    </source>
</reference>
<organism evidence="1 2">
    <name type="scientific">Pseudokineococcus basanitobsidens</name>
    <dbReference type="NCBI Taxonomy" id="1926649"/>
    <lineage>
        <taxon>Bacteria</taxon>
        <taxon>Bacillati</taxon>
        <taxon>Actinomycetota</taxon>
        <taxon>Actinomycetes</taxon>
        <taxon>Kineosporiales</taxon>
        <taxon>Kineosporiaceae</taxon>
        <taxon>Pseudokineococcus</taxon>
    </lineage>
</organism>
<protein>
    <recommendedName>
        <fullName evidence="3">DUF559 domain-containing protein</fullName>
    </recommendedName>
</protein>
<dbReference type="SUPFAM" id="SSF52980">
    <property type="entry name" value="Restriction endonuclease-like"/>
    <property type="match status" value="1"/>
</dbReference>
<name>A0ABU8RI00_9ACTN</name>
<dbReference type="RefSeq" id="WP_339574060.1">
    <property type="nucleotide sequence ID" value="NZ_JBBIAA010000003.1"/>
</dbReference>
<evidence type="ECO:0000313" key="1">
    <source>
        <dbReference type="EMBL" id="MEJ5944675.1"/>
    </source>
</evidence>
<dbReference type="EMBL" id="JBBIAA010000003">
    <property type="protein sequence ID" value="MEJ5944675.1"/>
    <property type="molecule type" value="Genomic_DNA"/>
</dbReference>
<dbReference type="InterPro" id="IPR011335">
    <property type="entry name" value="Restrct_endonuc-II-like"/>
</dbReference>
<evidence type="ECO:0008006" key="3">
    <source>
        <dbReference type="Google" id="ProtNLM"/>
    </source>
</evidence>
<accession>A0ABU8RI00</accession>